<dbReference type="AlphaFoldDB" id="A0A1K2HMT6"/>
<keyword evidence="3" id="KW-1185">Reference proteome</keyword>
<dbReference type="Pfam" id="PF01297">
    <property type="entry name" value="ZnuA"/>
    <property type="match status" value="1"/>
</dbReference>
<proteinExistence type="predicted"/>
<feature type="chain" id="PRO_5013380900" evidence="1">
    <location>
        <begin position="20"/>
        <end position="300"/>
    </location>
</feature>
<protein>
    <submittedName>
        <fullName evidence="2">Zinc/manganese transport system substrate-binding protein</fullName>
    </submittedName>
</protein>
<dbReference type="GO" id="GO:0046872">
    <property type="term" value="F:metal ion binding"/>
    <property type="evidence" value="ECO:0007669"/>
    <property type="project" value="InterPro"/>
</dbReference>
<evidence type="ECO:0000256" key="1">
    <source>
        <dbReference type="SAM" id="SignalP"/>
    </source>
</evidence>
<dbReference type="OrthoDB" id="9793396at2"/>
<sequence length="300" mass="33002">MRSKLAALLLGLAGLPACAALNVFACEPEWAALVRILAPDAKLFIATHAGQDPHHIEARPALISQLRQADLAICTGASLEAGWLPLLQQKAANPRVQAGQPGLFFAAEQVELLDAHQHVDRSMGDVHAEGNPHLHLDPRRMLRVAQALSTRLGQLDPAQAGVYQQRFGSWAEAWRRQVLRWEERASALEDRALIAQHSSFAYLWHWLNLRQVADLEPKPGLPPSVVHLRKVLQSAQQAQPFVIVQTSYQDPQPARWLAGQIKLPVLSLPATVDSQRLDLNAWYEGLLTALLNAATPAGRS</sequence>
<dbReference type="SUPFAM" id="SSF53807">
    <property type="entry name" value="Helical backbone' metal receptor"/>
    <property type="match status" value="1"/>
</dbReference>
<dbReference type="PANTHER" id="PTHR42953">
    <property type="entry name" value="HIGH-AFFINITY ZINC UPTAKE SYSTEM PROTEIN ZNUA-RELATED"/>
    <property type="match status" value="1"/>
</dbReference>
<evidence type="ECO:0000313" key="2">
    <source>
        <dbReference type="EMBL" id="SFZ78116.1"/>
    </source>
</evidence>
<keyword evidence="1" id="KW-0732">Signal</keyword>
<name>A0A1K2HMT6_9NEIS</name>
<dbReference type="GO" id="GO:0030001">
    <property type="term" value="P:metal ion transport"/>
    <property type="evidence" value="ECO:0007669"/>
    <property type="project" value="InterPro"/>
</dbReference>
<gene>
    <name evidence="2" type="ORF">SAMN02745887_02801</name>
</gene>
<dbReference type="Gene3D" id="3.40.50.1980">
    <property type="entry name" value="Nitrogenase molybdenum iron protein domain"/>
    <property type="match status" value="2"/>
</dbReference>
<dbReference type="PANTHER" id="PTHR42953:SF2">
    <property type="entry name" value="ADHESION PROTEIN"/>
    <property type="match status" value="1"/>
</dbReference>
<dbReference type="CDD" id="cd01145">
    <property type="entry name" value="TroA_c"/>
    <property type="match status" value="1"/>
</dbReference>
<accession>A0A1K2HMT6</accession>
<dbReference type="STRING" id="1121279.SAMN02745887_02801"/>
<dbReference type="RefSeq" id="WP_139256176.1">
    <property type="nucleotide sequence ID" value="NZ_FPKR01000011.1"/>
</dbReference>
<dbReference type="Proteomes" id="UP000186513">
    <property type="component" value="Unassembled WGS sequence"/>
</dbReference>
<dbReference type="InterPro" id="IPR006127">
    <property type="entry name" value="ZnuA-like"/>
</dbReference>
<reference evidence="2 3" key="1">
    <citation type="submission" date="2016-11" db="EMBL/GenBank/DDBJ databases">
        <authorList>
            <person name="Jaros S."/>
            <person name="Januszkiewicz K."/>
            <person name="Wedrychowicz H."/>
        </authorList>
    </citation>
    <scope>NUCLEOTIDE SEQUENCE [LARGE SCALE GENOMIC DNA]</scope>
    <source>
        <strain evidence="2 3">DSM 18899</strain>
    </source>
</reference>
<dbReference type="InterPro" id="IPR050492">
    <property type="entry name" value="Bact_metal-bind_prot9"/>
</dbReference>
<organism evidence="2 3">
    <name type="scientific">Chitinimonas taiwanensis DSM 18899</name>
    <dbReference type="NCBI Taxonomy" id="1121279"/>
    <lineage>
        <taxon>Bacteria</taxon>
        <taxon>Pseudomonadati</taxon>
        <taxon>Pseudomonadota</taxon>
        <taxon>Betaproteobacteria</taxon>
        <taxon>Neisseriales</taxon>
        <taxon>Chitinibacteraceae</taxon>
        <taxon>Chitinimonas</taxon>
    </lineage>
</organism>
<dbReference type="EMBL" id="FPKR01000011">
    <property type="protein sequence ID" value="SFZ78116.1"/>
    <property type="molecule type" value="Genomic_DNA"/>
</dbReference>
<feature type="signal peptide" evidence="1">
    <location>
        <begin position="1"/>
        <end position="19"/>
    </location>
</feature>
<evidence type="ECO:0000313" key="3">
    <source>
        <dbReference type="Proteomes" id="UP000186513"/>
    </source>
</evidence>